<dbReference type="Pfam" id="PF00581">
    <property type="entry name" value="Rhodanese"/>
    <property type="match status" value="1"/>
</dbReference>
<evidence type="ECO:0000259" key="1">
    <source>
        <dbReference type="PROSITE" id="PS50206"/>
    </source>
</evidence>
<evidence type="ECO:0000313" key="3">
    <source>
        <dbReference type="Proteomes" id="UP001236663"/>
    </source>
</evidence>
<dbReference type="EMBL" id="JAUFQS010000003">
    <property type="protein sequence ID" value="MDN3686719.1"/>
    <property type="molecule type" value="Genomic_DNA"/>
</dbReference>
<proteinExistence type="predicted"/>
<dbReference type="Proteomes" id="UP001236663">
    <property type="component" value="Unassembled WGS sequence"/>
</dbReference>
<sequence>MTLVSRSFTIKRKPENPLNGNKPSIKKLLDYEAFCGINKASKVKQLLVEAFHLLKTRGENFQLIDVREPYEYQRANLGGKLIPLSQIDEQSGQIERNKKVIFHCEMGARSEQAIKQLEDRHGFIHLFNLQGGIKAYLDRFPNG</sequence>
<gene>
    <name evidence="2" type="ORF">QWZ15_02655</name>
</gene>
<organism evidence="2 3">
    <name type="scientific">Cyclobacterium jeungdonense</name>
    <dbReference type="NCBI Taxonomy" id="708087"/>
    <lineage>
        <taxon>Bacteria</taxon>
        <taxon>Pseudomonadati</taxon>
        <taxon>Bacteroidota</taxon>
        <taxon>Cytophagia</taxon>
        <taxon>Cytophagales</taxon>
        <taxon>Cyclobacteriaceae</taxon>
        <taxon>Cyclobacterium</taxon>
    </lineage>
</organism>
<evidence type="ECO:0000313" key="2">
    <source>
        <dbReference type="EMBL" id="MDN3686719.1"/>
    </source>
</evidence>
<accession>A0ABT8C1Q2</accession>
<dbReference type="InterPro" id="IPR050229">
    <property type="entry name" value="GlpE_sulfurtransferase"/>
</dbReference>
<dbReference type="RefSeq" id="WP_240459275.1">
    <property type="nucleotide sequence ID" value="NZ_JAUFQS010000003.1"/>
</dbReference>
<dbReference type="SMART" id="SM00450">
    <property type="entry name" value="RHOD"/>
    <property type="match status" value="1"/>
</dbReference>
<feature type="domain" description="Rhodanese" evidence="1">
    <location>
        <begin position="57"/>
        <end position="141"/>
    </location>
</feature>
<dbReference type="InterPro" id="IPR001763">
    <property type="entry name" value="Rhodanese-like_dom"/>
</dbReference>
<dbReference type="Gene3D" id="3.40.250.10">
    <property type="entry name" value="Rhodanese-like domain"/>
    <property type="match status" value="1"/>
</dbReference>
<dbReference type="CDD" id="cd00158">
    <property type="entry name" value="RHOD"/>
    <property type="match status" value="1"/>
</dbReference>
<dbReference type="PROSITE" id="PS50206">
    <property type="entry name" value="RHODANESE_3"/>
    <property type="match status" value="1"/>
</dbReference>
<dbReference type="InterPro" id="IPR036873">
    <property type="entry name" value="Rhodanese-like_dom_sf"/>
</dbReference>
<dbReference type="SUPFAM" id="SSF52821">
    <property type="entry name" value="Rhodanese/Cell cycle control phosphatase"/>
    <property type="match status" value="1"/>
</dbReference>
<protein>
    <submittedName>
        <fullName evidence="2">Rhodanese-like domain-containing protein</fullName>
    </submittedName>
</protein>
<dbReference type="PANTHER" id="PTHR43031">
    <property type="entry name" value="FAD-DEPENDENT OXIDOREDUCTASE"/>
    <property type="match status" value="1"/>
</dbReference>
<name>A0ABT8C1Q2_9BACT</name>
<dbReference type="PANTHER" id="PTHR43031:SF17">
    <property type="entry name" value="SULFURTRANSFERASE YTWF-RELATED"/>
    <property type="match status" value="1"/>
</dbReference>
<reference evidence="3" key="1">
    <citation type="journal article" date="2019" name="Int. J. Syst. Evol. Microbiol.">
        <title>The Global Catalogue of Microorganisms (GCM) 10K type strain sequencing project: providing services to taxonomists for standard genome sequencing and annotation.</title>
        <authorList>
            <consortium name="The Broad Institute Genomics Platform"/>
            <consortium name="The Broad Institute Genome Sequencing Center for Infectious Disease"/>
            <person name="Wu L."/>
            <person name="Ma J."/>
        </authorList>
    </citation>
    <scope>NUCLEOTIDE SEQUENCE [LARGE SCALE GENOMIC DNA]</scope>
    <source>
        <strain evidence="3">CECT 7706</strain>
    </source>
</reference>
<keyword evidence="3" id="KW-1185">Reference proteome</keyword>
<comment type="caution">
    <text evidence="2">The sequence shown here is derived from an EMBL/GenBank/DDBJ whole genome shotgun (WGS) entry which is preliminary data.</text>
</comment>